<dbReference type="OMA" id="MGCCVDL"/>
<proteinExistence type="predicted"/>
<keyword evidence="14" id="KW-0732">Signal</keyword>
<organism evidence="17 18">
    <name type="scientific">Echeneis naucrates</name>
    <name type="common">Live sharksucker</name>
    <dbReference type="NCBI Taxonomy" id="173247"/>
    <lineage>
        <taxon>Eukaryota</taxon>
        <taxon>Metazoa</taxon>
        <taxon>Chordata</taxon>
        <taxon>Craniata</taxon>
        <taxon>Vertebrata</taxon>
        <taxon>Euteleostomi</taxon>
        <taxon>Actinopterygii</taxon>
        <taxon>Neopterygii</taxon>
        <taxon>Teleostei</taxon>
        <taxon>Neoteleostei</taxon>
        <taxon>Acanthomorphata</taxon>
        <taxon>Carangaria</taxon>
        <taxon>Carangiformes</taxon>
        <taxon>Echeneidae</taxon>
        <taxon>Echeneis</taxon>
    </lineage>
</organism>
<keyword evidence="7" id="KW-1133">Transmembrane helix</keyword>
<accession>A0A665TQZ5</accession>
<dbReference type="PANTHER" id="PTHR23343">
    <property type="entry name" value="ZONA PELLUCIDA SPERM-BINDING PROTEIN"/>
    <property type="match status" value="1"/>
</dbReference>
<keyword evidence="3" id="KW-0964">Secreted</keyword>
<evidence type="ECO:0000256" key="12">
    <source>
        <dbReference type="ARBA" id="ARBA00024183"/>
    </source>
</evidence>
<dbReference type="GO" id="GO:0032190">
    <property type="term" value="F:acrosin binding"/>
    <property type="evidence" value="ECO:0007669"/>
    <property type="project" value="TreeGrafter"/>
</dbReference>
<evidence type="ECO:0000256" key="10">
    <source>
        <dbReference type="ARBA" id="ARBA00023180"/>
    </source>
</evidence>
<dbReference type="InParanoid" id="A0A665TQZ5"/>
<dbReference type="Gene3D" id="2.60.40.3210">
    <property type="entry name" value="Zona pellucida, ZP-N domain"/>
    <property type="match status" value="1"/>
</dbReference>
<evidence type="ECO:0000256" key="14">
    <source>
        <dbReference type="SAM" id="SignalP"/>
    </source>
</evidence>
<evidence type="ECO:0000256" key="11">
    <source>
        <dbReference type="ARBA" id="ARBA00023279"/>
    </source>
</evidence>
<dbReference type="PANTHER" id="PTHR23343:SF117">
    <property type="entry name" value="ZONA PELLUCIDA SPERM-BINDING PROTEIN 4-LIKE ISOFORM X1"/>
    <property type="match status" value="1"/>
</dbReference>
<sequence>MAGLRVSVLLVLSGTLLWASVQGWARINQTQLLGLYEAGQRGGVPSFTSTDNNEFEDEEIPEDAMPEFEGHSTTDNFDPFALHGVQNENDFGGRNWVSGPDGSFQVEFVNAPPPPRSWTSTTSPSSSGIAVICSEAGFQIFLPSGRLDEVKVLGSKELLPIMDAPVSCGYDVNLFKNTLTVPFTGCNVRYANGYSLQLLYTDAFGATQVATASCEESLKGDSSLFPRANAKPKVCPYSTTPPPTTPPSKAKNCGVAIGERVTCGQLGIMPSACMMMGCCVDLYTSACYYPMDECTADQHFVFAIRSNSASIPVDPTKLVIPGTNCKPVFLNDQVAIFKFKVTECGTHFYEVGGTKIYLAEVQSVVQALNLKYGIITRSDPLRFMVECRYGKGGAVSQSLASIGYMVKTPSSPVPTSVVNSGLYGVQLRIAKDQTYSSYLPTYHQPLRLLLGKPVYLELRLKSPKPDAVILVNYCLAYPRSAKNALVLVYEGCANPLDPNVSILKVSDLPTNRHQRRFVVTAFQFMDQLTNKYLDEEIYFMCSSEVCRPAEKTCAERCFDGKVSHQSWQCELFKPVSNQVLSSRHHKELQ</sequence>
<dbReference type="PROSITE" id="PS51448">
    <property type="entry name" value="P_TREFOIL_2"/>
    <property type="match status" value="1"/>
</dbReference>
<keyword evidence="8" id="KW-0472">Membrane</keyword>
<keyword evidence="2" id="KW-1003">Cell membrane</keyword>
<dbReference type="InterPro" id="IPR001507">
    <property type="entry name" value="ZP_dom"/>
</dbReference>
<dbReference type="InterPro" id="IPR051148">
    <property type="entry name" value="Zona_Pellucida_Domain_gp"/>
</dbReference>
<evidence type="ECO:0000256" key="9">
    <source>
        <dbReference type="ARBA" id="ARBA00023157"/>
    </source>
</evidence>
<keyword evidence="6" id="KW-0812">Transmembrane</keyword>
<dbReference type="CDD" id="cd00111">
    <property type="entry name" value="Trefoil"/>
    <property type="match status" value="1"/>
</dbReference>
<dbReference type="Gene3D" id="4.10.110.10">
    <property type="entry name" value="Spasmolytic Protein, domain 1"/>
    <property type="match status" value="1"/>
</dbReference>
<dbReference type="Pfam" id="PF00100">
    <property type="entry name" value="Zona_pellucida"/>
    <property type="match status" value="1"/>
</dbReference>
<dbReference type="GO" id="GO:0035805">
    <property type="term" value="C:egg coat"/>
    <property type="evidence" value="ECO:0007669"/>
    <property type="project" value="UniProtKB-SubCell"/>
</dbReference>
<evidence type="ECO:0000256" key="5">
    <source>
        <dbReference type="ARBA" id="ARBA00022685"/>
    </source>
</evidence>
<dbReference type="RefSeq" id="XP_029370675.1">
    <property type="nucleotide sequence ID" value="XM_029514815.1"/>
</dbReference>
<keyword evidence="10" id="KW-0325">Glycoprotein</keyword>
<keyword evidence="5" id="KW-0165">Cleavage on pair of basic residues</keyword>
<evidence type="ECO:0000256" key="7">
    <source>
        <dbReference type="ARBA" id="ARBA00022989"/>
    </source>
</evidence>
<evidence type="ECO:0000313" key="17">
    <source>
        <dbReference type="Ensembl" id="ENSENLP00000005756.1"/>
    </source>
</evidence>
<comment type="subcellular location">
    <subcellularLocation>
        <location evidence="1">Cell membrane</location>
        <topology evidence="1">Single-pass type I membrane protein</topology>
    </subcellularLocation>
    <subcellularLocation>
        <location evidence="12">Zona pellucida</location>
    </subcellularLocation>
</comment>
<reference evidence="17" key="2">
    <citation type="submission" date="2025-08" db="UniProtKB">
        <authorList>
            <consortium name="Ensembl"/>
        </authorList>
    </citation>
    <scope>IDENTIFICATION</scope>
</reference>
<feature type="chain" id="PRO_5025356518" evidence="14">
    <location>
        <begin position="26"/>
        <end position="589"/>
    </location>
</feature>
<feature type="domain" description="ZP" evidence="15">
    <location>
        <begin position="293"/>
        <end position="560"/>
    </location>
</feature>
<dbReference type="AlphaFoldDB" id="A0A665TQZ5"/>
<dbReference type="SMART" id="SM00241">
    <property type="entry name" value="ZP"/>
    <property type="match status" value="1"/>
</dbReference>
<dbReference type="Ensembl" id="ENSENLT00000006035.1">
    <property type="protein sequence ID" value="ENSENLP00000005756.1"/>
    <property type="gene ID" value="ENSENLG00000002783.1"/>
</dbReference>
<gene>
    <name evidence="17" type="primary">LOC115051422</name>
</gene>
<keyword evidence="11" id="KW-0278">Fertilization</keyword>
<feature type="domain" description="P-type" evidence="16">
    <location>
        <begin position="251"/>
        <end position="291"/>
    </location>
</feature>
<feature type="disulfide bond" evidence="13">
    <location>
        <begin position="253"/>
        <end position="279"/>
    </location>
</feature>
<evidence type="ECO:0000256" key="6">
    <source>
        <dbReference type="ARBA" id="ARBA00022692"/>
    </source>
</evidence>
<dbReference type="GeneID" id="115051422"/>
<dbReference type="Proteomes" id="UP000472264">
    <property type="component" value="Chromosome 11"/>
</dbReference>
<dbReference type="GO" id="GO:0060468">
    <property type="term" value="P:prevention of polyspermy"/>
    <property type="evidence" value="ECO:0007669"/>
    <property type="project" value="TreeGrafter"/>
</dbReference>
<evidence type="ECO:0000256" key="2">
    <source>
        <dbReference type="ARBA" id="ARBA00022475"/>
    </source>
</evidence>
<keyword evidence="4" id="KW-0272">Extracellular matrix</keyword>
<keyword evidence="18" id="KW-1185">Reference proteome</keyword>
<dbReference type="InterPro" id="IPR055355">
    <property type="entry name" value="ZP-C"/>
</dbReference>
<dbReference type="OrthoDB" id="9907024at2759"/>
<evidence type="ECO:0000259" key="16">
    <source>
        <dbReference type="PROSITE" id="PS51448"/>
    </source>
</evidence>
<keyword evidence="9 13" id="KW-1015">Disulfide bond</keyword>
<dbReference type="SUPFAM" id="SSF57492">
    <property type="entry name" value="Trefoil"/>
    <property type="match status" value="1"/>
</dbReference>
<dbReference type="PROSITE" id="PS51034">
    <property type="entry name" value="ZP_2"/>
    <property type="match status" value="1"/>
</dbReference>
<dbReference type="GO" id="GO:0007339">
    <property type="term" value="P:binding of sperm to zona pellucida"/>
    <property type="evidence" value="ECO:0007669"/>
    <property type="project" value="TreeGrafter"/>
</dbReference>
<dbReference type="Pfam" id="PF23344">
    <property type="entry name" value="ZP-N"/>
    <property type="match status" value="1"/>
</dbReference>
<reference evidence="17" key="1">
    <citation type="submission" date="2021-04" db="EMBL/GenBank/DDBJ databases">
        <authorList>
            <consortium name="Wellcome Sanger Institute Data Sharing"/>
        </authorList>
    </citation>
    <scope>NUCLEOTIDE SEQUENCE [LARGE SCALE GENOMIC DNA]</scope>
</reference>
<evidence type="ECO:0000313" key="18">
    <source>
        <dbReference type="Proteomes" id="UP000472264"/>
    </source>
</evidence>
<dbReference type="InterPro" id="IPR044913">
    <property type="entry name" value="P_trefoil_dom_sf"/>
</dbReference>
<dbReference type="InterPro" id="IPR055356">
    <property type="entry name" value="ZP-N"/>
</dbReference>
<dbReference type="Gene3D" id="2.60.40.4100">
    <property type="entry name" value="Zona pellucida, ZP-C domain"/>
    <property type="match status" value="1"/>
</dbReference>
<feature type="disulfide bond" evidence="13">
    <location>
        <begin position="263"/>
        <end position="278"/>
    </location>
</feature>
<dbReference type="InterPro" id="IPR042235">
    <property type="entry name" value="ZP-C_dom"/>
</dbReference>
<feature type="signal peptide" evidence="14">
    <location>
        <begin position="1"/>
        <end position="25"/>
    </location>
</feature>
<evidence type="ECO:0000256" key="13">
    <source>
        <dbReference type="PROSITE-ProRule" id="PRU00779"/>
    </source>
</evidence>
<evidence type="ECO:0000259" key="15">
    <source>
        <dbReference type="PROSITE" id="PS51034"/>
    </source>
</evidence>
<name>A0A665TQZ5_ECHNA</name>
<evidence type="ECO:0000256" key="4">
    <source>
        <dbReference type="ARBA" id="ARBA00022530"/>
    </source>
</evidence>
<dbReference type="GO" id="GO:0035804">
    <property type="term" value="F:structural constituent of egg coat"/>
    <property type="evidence" value="ECO:0007669"/>
    <property type="project" value="TreeGrafter"/>
</dbReference>
<dbReference type="InterPro" id="IPR000519">
    <property type="entry name" value="P_trefoil_dom"/>
</dbReference>
<dbReference type="GO" id="GO:0005886">
    <property type="term" value="C:plasma membrane"/>
    <property type="evidence" value="ECO:0007669"/>
    <property type="project" value="UniProtKB-SubCell"/>
</dbReference>
<protein>
    <submittedName>
        <fullName evidence="17">Zona pellucida sperm-binding protein 4-like</fullName>
    </submittedName>
</protein>
<evidence type="ECO:0000256" key="1">
    <source>
        <dbReference type="ARBA" id="ARBA00004251"/>
    </source>
</evidence>
<dbReference type="Pfam" id="PF00088">
    <property type="entry name" value="Trefoil"/>
    <property type="match status" value="1"/>
</dbReference>
<comment type="caution">
    <text evidence="13">Lacks conserved residue(s) required for the propagation of feature annotation.</text>
</comment>
<evidence type="ECO:0000256" key="8">
    <source>
        <dbReference type="ARBA" id="ARBA00023136"/>
    </source>
</evidence>
<evidence type="ECO:0000256" key="3">
    <source>
        <dbReference type="ARBA" id="ARBA00022525"/>
    </source>
</evidence>
<reference evidence="17" key="3">
    <citation type="submission" date="2025-09" db="UniProtKB">
        <authorList>
            <consortium name="Ensembl"/>
        </authorList>
    </citation>
    <scope>IDENTIFICATION</scope>
</reference>